<evidence type="ECO:0000259" key="3">
    <source>
        <dbReference type="Pfam" id="PF00266"/>
    </source>
</evidence>
<dbReference type="NCBIfam" id="NF002806">
    <property type="entry name" value="PRK02948.1"/>
    <property type="match status" value="1"/>
</dbReference>
<dbReference type="PANTHER" id="PTHR11601">
    <property type="entry name" value="CYSTEINE DESULFURYLASE FAMILY MEMBER"/>
    <property type="match status" value="1"/>
</dbReference>
<proteinExistence type="predicted"/>
<dbReference type="Gene3D" id="3.90.1150.10">
    <property type="entry name" value="Aspartate Aminotransferase, domain 1"/>
    <property type="match status" value="1"/>
</dbReference>
<dbReference type="InterPro" id="IPR015422">
    <property type="entry name" value="PyrdxlP-dep_Trfase_small"/>
</dbReference>
<dbReference type="Gene3D" id="1.10.260.50">
    <property type="match status" value="1"/>
</dbReference>
<sequence length="379" mass="42092">MIYFDYAATSPMFQEAIDIWVEVSKSYYGNTESLHDVGHKSKELLEHCRRTLANLLQVPDNTIYFTSGGSESNDLALQVLIQTLKKDQTHIISTGGEHSSIKNNLPMLERHGYTVTEIPFTTDGIVDVCELQKQIKPETGLVIVQHVNSEIGTIQPLQEIHDLLKDREIRLHSDCVQSFGKLDIAEIIPYVDSVSISSHKINGPKGIGALYIADRYQVKPLIPGTVHEKGLRPGTVNLPAVASFTQAAALWKEQRLTLQDTFITYRHYLESELEKVKESIQIFGSSDQKCQLPSIFSFRIKGLEGQYVLLELNQRGLAVSSGSACHIGKQAPSPTVLACQYNETIAKGLVRVSMGAQTTQTEVEKLSTAIIEIVQKNNT</sequence>
<dbReference type="InterPro" id="IPR016454">
    <property type="entry name" value="Cysteine_dSase"/>
</dbReference>
<dbReference type="EMBL" id="BAAADJ010000023">
    <property type="protein sequence ID" value="GAA0334137.1"/>
    <property type="molecule type" value="Genomic_DNA"/>
</dbReference>
<protein>
    <submittedName>
        <fullName evidence="4">IscS subfamily cysteine desulfurase</fullName>
    </submittedName>
</protein>
<comment type="cofactor">
    <cofactor evidence="1">
        <name>pyridoxal 5'-phosphate</name>
        <dbReference type="ChEBI" id="CHEBI:597326"/>
    </cofactor>
</comment>
<comment type="caution">
    <text evidence="4">The sequence shown here is derived from an EMBL/GenBank/DDBJ whole genome shotgun (WGS) entry which is preliminary data.</text>
</comment>
<gene>
    <name evidence="4" type="ORF">GCM10008967_26140</name>
</gene>
<evidence type="ECO:0000256" key="2">
    <source>
        <dbReference type="ARBA" id="ARBA00022898"/>
    </source>
</evidence>
<evidence type="ECO:0000313" key="4">
    <source>
        <dbReference type="EMBL" id="GAA0334137.1"/>
    </source>
</evidence>
<dbReference type="Gene3D" id="3.40.640.10">
    <property type="entry name" value="Type I PLP-dependent aspartate aminotransferase-like (Major domain)"/>
    <property type="match status" value="1"/>
</dbReference>
<dbReference type="RefSeq" id="WP_343799739.1">
    <property type="nucleotide sequence ID" value="NZ_BAAADJ010000023.1"/>
</dbReference>
<dbReference type="SUPFAM" id="SSF53383">
    <property type="entry name" value="PLP-dependent transferases"/>
    <property type="match status" value="1"/>
</dbReference>
<dbReference type="PANTHER" id="PTHR11601:SF36">
    <property type="entry name" value="CYSTEINE DESULFURASE NIFS-RELATED"/>
    <property type="match status" value="1"/>
</dbReference>
<keyword evidence="2" id="KW-0663">Pyridoxal phosphate</keyword>
<dbReference type="Proteomes" id="UP001500782">
    <property type="component" value="Unassembled WGS sequence"/>
</dbReference>
<dbReference type="InterPro" id="IPR015421">
    <property type="entry name" value="PyrdxlP-dep_Trfase_major"/>
</dbReference>
<dbReference type="InterPro" id="IPR015424">
    <property type="entry name" value="PyrdxlP-dep_Trfase"/>
</dbReference>
<reference evidence="5" key="1">
    <citation type="journal article" date="2019" name="Int. J. Syst. Evol. Microbiol.">
        <title>The Global Catalogue of Microorganisms (GCM) 10K type strain sequencing project: providing services to taxonomists for standard genome sequencing and annotation.</title>
        <authorList>
            <consortium name="The Broad Institute Genomics Platform"/>
            <consortium name="The Broad Institute Genome Sequencing Center for Infectious Disease"/>
            <person name="Wu L."/>
            <person name="Ma J."/>
        </authorList>
    </citation>
    <scope>NUCLEOTIDE SEQUENCE [LARGE SCALE GENOMIC DNA]</scope>
    <source>
        <strain evidence="5">JCM 9731</strain>
    </source>
</reference>
<dbReference type="Pfam" id="PF00266">
    <property type="entry name" value="Aminotran_5"/>
    <property type="match status" value="1"/>
</dbReference>
<evidence type="ECO:0000313" key="5">
    <source>
        <dbReference type="Proteomes" id="UP001500782"/>
    </source>
</evidence>
<keyword evidence="5" id="KW-1185">Reference proteome</keyword>
<dbReference type="PIRSF" id="PIRSF005572">
    <property type="entry name" value="NifS"/>
    <property type="match status" value="1"/>
</dbReference>
<feature type="domain" description="Aminotransferase class V" evidence="3">
    <location>
        <begin position="2"/>
        <end position="366"/>
    </location>
</feature>
<dbReference type="InterPro" id="IPR000192">
    <property type="entry name" value="Aminotrans_V_dom"/>
</dbReference>
<name>A0ABP3G730_9BACI</name>
<evidence type="ECO:0000256" key="1">
    <source>
        <dbReference type="ARBA" id="ARBA00001933"/>
    </source>
</evidence>
<accession>A0ABP3G730</accession>
<organism evidence="4 5">
    <name type="scientific">Bacillus carboniphilus</name>
    <dbReference type="NCBI Taxonomy" id="86663"/>
    <lineage>
        <taxon>Bacteria</taxon>
        <taxon>Bacillati</taxon>
        <taxon>Bacillota</taxon>
        <taxon>Bacilli</taxon>
        <taxon>Bacillales</taxon>
        <taxon>Bacillaceae</taxon>
        <taxon>Bacillus</taxon>
    </lineage>
</organism>